<protein>
    <recommendedName>
        <fullName evidence="2">CBM-cenC domain-containing protein</fullName>
    </recommendedName>
</protein>
<gene>
    <name evidence="1" type="ORF">LCGC14_2332060</name>
</gene>
<evidence type="ECO:0000313" key="1">
    <source>
        <dbReference type="EMBL" id="KKL47785.1"/>
    </source>
</evidence>
<reference evidence="1" key="1">
    <citation type="journal article" date="2015" name="Nature">
        <title>Complex archaea that bridge the gap between prokaryotes and eukaryotes.</title>
        <authorList>
            <person name="Spang A."/>
            <person name="Saw J.H."/>
            <person name="Jorgensen S.L."/>
            <person name="Zaremba-Niedzwiedzka K."/>
            <person name="Martijn J."/>
            <person name="Lind A.E."/>
            <person name="van Eijk R."/>
            <person name="Schleper C."/>
            <person name="Guy L."/>
            <person name="Ettema T.J."/>
        </authorList>
    </citation>
    <scope>NUCLEOTIDE SEQUENCE</scope>
</reference>
<comment type="caution">
    <text evidence="1">The sequence shown here is derived from an EMBL/GenBank/DDBJ whole genome shotgun (WGS) entry which is preliminary data.</text>
</comment>
<sequence>MNMNKPMVSLCAAVMLPVLIFASPGFSQTNLLPNGGLEKDSNKDGVPDGWLGNPSHFSSETLEQVQTYIANLPSHEQLLKGKEIRASDGWVITSRGEDGNWSWGDYVKSAQLYRRLGNEYLPNNSRFGRLPVPEGLELGGTTLVVHNLRPHEQTISEPIRVKPNTGYRLSYWFRLSGSANDVTFHILGADGQVISGINLGWSHVAYWTRREIEFRTGPKDTTIQLRPWTNFRNYYDHRRAWYDDFRLVEDNSVRLG</sequence>
<proteinExistence type="predicted"/>
<feature type="non-terminal residue" evidence="1">
    <location>
        <position position="256"/>
    </location>
</feature>
<dbReference type="AlphaFoldDB" id="A0A0F9ESB4"/>
<accession>A0A0F9ESB4</accession>
<name>A0A0F9ESB4_9ZZZZ</name>
<dbReference type="EMBL" id="LAZR01033546">
    <property type="protein sequence ID" value="KKL47785.1"/>
    <property type="molecule type" value="Genomic_DNA"/>
</dbReference>
<dbReference type="Gene3D" id="2.60.120.260">
    <property type="entry name" value="Galactose-binding domain-like"/>
    <property type="match status" value="1"/>
</dbReference>
<evidence type="ECO:0008006" key="2">
    <source>
        <dbReference type="Google" id="ProtNLM"/>
    </source>
</evidence>
<organism evidence="1">
    <name type="scientific">marine sediment metagenome</name>
    <dbReference type="NCBI Taxonomy" id="412755"/>
    <lineage>
        <taxon>unclassified sequences</taxon>
        <taxon>metagenomes</taxon>
        <taxon>ecological metagenomes</taxon>
    </lineage>
</organism>